<dbReference type="Proteomes" id="UP000583929">
    <property type="component" value="Unassembled WGS sequence"/>
</dbReference>
<dbReference type="Gene3D" id="1.10.340.30">
    <property type="entry name" value="Hypothetical protein, domain 2"/>
    <property type="match status" value="1"/>
</dbReference>
<dbReference type="PANTHER" id="PTHR10242:SF4">
    <property type="entry name" value="OS07G0657600 PROTEIN"/>
    <property type="match status" value="1"/>
</dbReference>
<dbReference type="InterPro" id="IPR052054">
    <property type="entry name" value="Oxidative_DNA_repair_enzyme"/>
</dbReference>
<gene>
    <name evidence="2" type="ORF">F8388_017493</name>
    <name evidence="3" type="ORF">G4B88_002498</name>
</gene>
<dbReference type="PANTHER" id="PTHR10242">
    <property type="entry name" value="8-OXOGUANINE DNA GLYCOSYLASE"/>
    <property type="match status" value="1"/>
</dbReference>
<keyword evidence="5" id="KW-1185">Reference proteome</keyword>
<protein>
    <recommendedName>
        <fullName evidence="6">DNA glycosylase</fullName>
    </recommendedName>
</protein>
<keyword evidence="1" id="KW-0472">Membrane</keyword>
<reference evidence="4 5" key="1">
    <citation type="journal article" date="2020" name="bioRxiv">
        <title>Sequence and annotation of 42 cannabis genomes reveals extensive copy number variation in cannabinoid synthesis and pathogen resistance genes.</title>
        <authorList>
            <person name="Mckernan K.J."/>
            <person name="Helbert Y."/>
            <person name="Kane L.T."/>
            <person name="Ebling H."/>
            <person name="Zhang L."/>
            <person name="Liu B."/>
            <person name="Eaton Z."/>
            <person name="Mclaughlin S."/>
            <person name="Kingan S."/>
            <person name="Baybayan P."/>
            <person name="Concepcion G."/>
            <person name="Jordan M."/>
            <person name="Riva A."/>
            <person name="Barbazuk W."/>
            <person name="Harkins T."/>
        </authorList>
    </citation>
    <scope>NUCLEOTIDE SEQUENCE [LARGE SCALE GENOMIC DNA]</scope>
    <source>
        <strain evidence="4 5">cv. Jamaican Lion 4</strain>
        <strain evidence="3">Father</strain>
        <strain evidence="2">Mother</strain>
        <tissue evidence="3">Leaf</tissue>
    </source>
</reference>
<organism evidence="3 5">
    <name type="scientific">Cannabis sativa</name>
    <name type="common">Hemp</name>
    <name type="synonym">Marijuana</name>
    <dbReference type="NCBI Taxonomy" id="3483"/>
    <lineage>
        <taxon>Eukaryota</taxon>
        <taxon>Viridiplantae</taxon>
        <taxon>Streptophyta</taxon>
        <taxon>Embryophyta</taxon>
        <taxon>Tracheophyta</taxon>
        <taxon>Spermatophyta</taxon>
        <taxon>Magnoliopsida</taxon>
        <taxon>eudicotyledons</taxon>
        <taxon>Gunneridae</taxon>
        <taxon>Pentapetalae</taxon>
        <taxon>rosids</taxon>
        <taxon>fabids</taxon>
        <taxon>Rosales</taxon>
        <taxon>Cannabaceae</taxon>
        <taxon>Cannabis</taxon>
    </lineage>
</organism>
<name>A0A7J6I8Z1_CANSA</name>
<dbReference type="GO" id="GO:0006285">
    <property type="term" value="P:base-excision repair, AP site formation"/>
    <property type="evidence" value="ECO:0007669"/>
    <property type="project" value="TreeGrafter"/>
</dbReference>
<dbReference type="EMBL" id="JAATIP010000082">
    <property type="protein sequence ID" value="KAF4377089.1"/>
    <property type="molecule type" value="Genomic_DNA"/>
</dbReference>
<evidence type="ECO:0000313" key="4">
    <source>
        <dbReference type="Proteomes" id="UP000525078"/>
    </source>
</evidence>
<evidence type="ECO:0008006" key="6">
    <source>
        <dbReference type="Google" id="ProtNLM"/>
    </source>
</evidence>
<evidence type="ECO:0000313" key="5">
    <source>
        <dbReference type="Proteomes" id="UP000583929"/>
    </source>
</evidence>
<dbReference type="GO" id="GO:0005634">
    <property type="term" value="C:nucleus"/>
    <property type="evidence" value="ECO:0007669"/>
    <property type="project" value="TreeGrafter"/>
</dbReference>
<accession>A0A7J6I8Z1</accession>
<dbReference type="AlphaFoldDB" id="A0A7J6I8Z1"/>
<evidence type="ECO:0000313" key="2">
    <source>
        <dbReference type="EMBL" id="KAF4377089.1"/>
    </source>
</evidence>
<sequence length="514" mass="58957">MSNIEIYKMTEEKKHRRGRFESDRLEWVSLMLPLGEAAERFELASVVCSHGLFMMAPNRWDPISKTLLRPLRLNPNSLHRHECEWDPSEEADCSASDSVMVHVSQPQDCPQYIHVRVSAGTRSLTPENEEAILTQVSRMLRLSENDERISTEFRELYFSSDEEEGSVIGRVFRSPTLFEDMVKCILLCNCQWPRTLSMAEALCDLQLELQLKSLVPDKTEHFIPETPALKEVEPKKKLQNSKASKCLASQFSGEIKQGFENLSNDIVLDKVQPTSRNLRVEHCIADSGLLCDPHLVTDTGFDKVGNFPTPTELAKLDKNFLAKRCKLGYRAGRIVKLAQGIVEGRIQLRQLEENCMERSLNSYHKLAEQLRQIDGFGPFTCANVLMCMGFYHVIPTDSETIRHLAQVCSLALFIIFITLTKYCVLIHGYLNKKPIKVLQVHAIQSSIRTMVTDVERIYAKYAPFQFLAYSSELWNFYEKRFGKLSEMPCSDYKLITASKMRTKPRQQNKRKKTA</sequence>
<dbReference type="Proteomes" id="UP000525078">
    <property type="component" value="Unassembled WGS sequence"/>
</dbReference>
<feature type="transmembrane region" description="Helical" evidence="1">
    <location>
        <begin position="410"/>
        <end position="430"/>
    </location>
</feature>
<evidence type="ECO:0000313" key="3">
    <source>
        <dbReference type="EMBL" id="KAF4403645.1"/>
    </source>
</evidence>
<comment type="caution">
    <text evidence="3">The sequence shown here is derived from an EMBL/GenBank/DDBJ whole genome shotgun (WGS) entry which is preliminary data.</text>
</comment>
<dbReference type="GO" id="GO:0034039">
    <property type="term" value="F:8-oxo-7,8-dihydroguanine DNA N-glycosylase activity"/>
    <property type="evidence" value="ECO:0007669"/>
    <property type="project" value="TreeGrafter"/>
</dbReference>
<keyword evidence="1" id="KW-0812">Transmembrane</keyword>
<dbReference type="SUPFAM" id="SSF48150">
    <property type="entry name" value="DNA-glycosylase"/>
    <property type="match status" value="1"/>
</dbReference>
<proteinExistence type="predicted"/>
<evidence type="ECO:0000256" key="1">
    <source>
        <dbReference type="SAM" id="Phobius"/>
    </source>
</evidence>
<dbReference type="InterPro" id="IPR011257">
    <property type="entry name" value="DNA_glycosylase"/>
</dbReference>
<keyword evidence="1" id="KW-1133">Transmembrane helix</keyword>
<dbReference type="EMBL" id="JAATIQ010000003">
    <property type="protein sequence ID" value="KAF4403645.1"/>
    <property type="molecule type" value="Genomic_DNA"/>
</dbReference>